<dbReference type="AlphaFoldDB" id="A0A6G1S6Q2"/>
<evidence type="ECO:0000256" key="2">
    <source>
        <dbReference type="ARBA" id="ARBA00023054"/>
    </source>
</evidence>
<keyword evidence="1" id="KW-0597">Phosphoprotein</keyword>
<proteinExistence type="inferred from homology"/>
<feature type="region of interest" description="Disordered" evidence="4">
    <location>
        <begin position="1"/>
        <end position="41"/>
    </location>
</feature>
<evidence type="ECO:0000256" key="1">
    <source>
        <dbReference type="ARBA" id="ARBA00022553"/>
    </source>
</evidence>
<dbReference type="SUPFAM" id="SSF47576">
    <property type="entry name" value="Calponin-homology domain, CH-domain"/>
    <property type="match status" value="1"/>
</dbReference>
<dbReference type="Pfam" id="PF00307">
    <property type="entry name" value="CH"/>
    <property type="match status" value="1"/>
</dbReference>
<dbReference type="InterPro" id="IPR001715">
    <property type="entry name" value="CH_dom"/>
</dbReference>
<gene>
    <name evidence="6" type="primary">SMTNL2</name>
    <name evidence="6" type="ORF">g.8932</name>
</gene>
<dbReference type="InterPro" id="IPR050540">
    <property type="entry name" value="F-actin_Monoox_Mical"/>
</dbReference>
<protein>
    <submittedName>
        <fullName evidence="6">Smoothelin-like protein 2</fullName>
    </submittedName>
</protein>
<reference evidence="6" key="1">
    <citation type="submission" date="2018-10" db="EMBL/GenBank/DDBJ databases">
        <title>Transcriptome assembly of Aceria tosichella (Wheat curl mite) Type 2.</title>
        <authorList>
            <person name="Scully E.D."/>
            <person name="Geib S.M."/>
            <person name="Palmer N.A."/>
            <person name="Gupta A.K."/>
            <person name="Sarath G."/>
            <person name="Tatineni S."/>
        </authorList>
    </citation>
    <scope>NUCLEOTIDE SEQUENCE</scope>
    <source>
        <strain evidence="6">LincolnNE</strain>
    </source>
</reference>
<dbReference type="SMART" id="SM00033">
    <property type="entry name" value="CH"/>
    <property type="match status" value="1"/>
</dbReference>
<dbReference type="EMBL" id="GGYP01001414">
    <property type="protein sequence ID" value="MDE46185.1"/>
    <property type="molecule type" value="Transcribed_RNA"/>
</dbReference>
<name>A0A6G1S6Q2_9ACAR</name>
<evidence type="ECO:0000256" key="4">
    <source>
        <dbReference type="SAM" id="MobiDB-lite"/>
    </source>
</evidence>
<keyword evidence="2" id="KW-0175">Coiled coil</keyword>
<evidence type="ECO:0000259" key="5">
    <source>
        <dbReference type="PROSITE" id="PS50021"/>
    </source>
</evidence>
<dbReference type="PANTHER" id="PTHR23167">
    <property type="entry name" value="CALPONIN HOMOLOGY DOMAIN-CONTAINING PROTEIN DDB_G0272472-RELATED"/>
    <property type="match status" value="1"/>
</dbReference>
<sequence length="155" mass="17506">MALAARFGPSSTTTTTSNSALGSSNCRPPATKTSPIKGRPTNPKDALLHWCYMKTRSYDNVYVENFSSSWADGLAFCALLHHFFPKDIDYAKLSSQSRRENFDLAFKVAEDKAKVYPLLETDDMIKMGDKPDWKCVYTYVQALYRGLKPFDPTQK</sequence>
<evidence type="ECO:0000256" key="3">
    <source>
        <dbReference type="ARBA" id="ARBA00061655"/>
    </source>
</evidence>
<dbReference type="FunFam" id="1.10.418.10:FF:000009">
    <property type="entry name" value="smoothelin isoform X2"/>
    <property type="match status" value="1"/>
</dbReference>
<feature type="domain" description="Calponin-homology (CH)" evidence="5">
    <location>
        <begin position="41"/>
        <end position="148"/>
    </location>
</feature>
<evidence type="ECO:0000313" key="6">
    <source>
        <dbReference type="EMBL" id="MDE46185.1"/>
    </source>
</evidence>
<organism evidence="6">
    <name type="scientific">Aceria tosichella</name>
    <name type="common">wheat curl mite</name>
    <dbReference type="NCBI Taxonomy" id="561515"/>
    <lineage>
        <taxon>Eukaryota</taxon>
        <taxon>Metazoa</taxon>
        <taxon>Ecdysozoa</taxon>
        <taxon>Arthropoda</taxon>
        <taxon>Chelicerata</taxon>
        <taxon>Arachnida</taxon>
        <taxon>Acari</taxon>
        <taxon>Acariformes</taxon>
        <taxon>Trombidiformes</taxon>
        <taxon>Prostigmata</taxon>
        <taxon>Eupodina</taxon>
        <taxon>Eriophyoidea</taxon>
        <taxon>Eriophyidae</taxon>
        <taxon>Eriophyinae</taxon>
        <taxon>Aceriini</taxon>
        <taxon>Aceria</taxon>
    </lineage>
</organism>
<dbReference type="InterPro" id="IPR036872">
    <property type="entry name" value="CH_dom_sf"/>
</dbReference>
<accession>A0A6G1S6Q2</accession>
<dbReference type="Gene3D" id="1.10.418.10">
    <property type="entry name" value="Calponin-like domain"/>
    <property type="match status" value="1"/>
</dbReference>
<comment type="similarity">
    <text evidence="3">Belongs to the smoothelin family.</text>
</comment>
<feature type="compositionally biased region" description="Low complexity" evidence="4">
    <location>
        <begin position="10"/>
        <end position="24"/>
    </location>
</feature>
<dbReference type="PROSITE" id="PS50021">
    <property type="entry name" value="CH"/>
    <property type="match status" value="1"/>
</dbReference>
<dbReference type="PANTHER" id="PTHR23167:SF88">
    <property type="entry name" value="CALPONIN-HOMOLOGY (CH) DOMAIN-CONTAINING PROTEIN"/>
    <property type="match status" value="1"/>
</dbReference>